<evidence type="ECO:0000313" key="5">
    <source>
        <dbReference type="Proteomes" id="UP001162164"/>
    </source>
</evidence>
<dbReference type="PANTHER" id="PTHR43570:SF16">
    <property type="entry name" value="ALDEHYDE DEHYDROGENASE TYPE III, ISOFORM Q"/>
    <property type="match status" value="1"/>
</dbReference>
<dbReference type="PANTHER" id="PTHR43570">
    <property type="entry name" value="ALDEHYDE DEHYDROGENASE"/>
    <property type="match status" value="1"/>
</dbReference>
<gene>
    <name evidence="4" type="ORF">NQ317_012669</name>
</gene>
<evidence type="ECO:0000256" key="1">
    <source>
        <dbReference type="ARBA" id="ARBA00009986"/>
    </source>
</evidence>
<feature type="domain" description="Aldehyde dehydrogenase" evidence="3">
    <location>
        <begin position="290"/>
        <end position="392"/>
    </location>
</feature>
<proteinExistence type="inferred from homology"/>
<name>A0ABQ9IYG1_9CUCU</name>
<comment type="caution">
    <text evidence="4">The sequence shown here is derived from an EMBL/GenBank/DDBJ whole genome shotgun (WGS) entry which is preliminary data.</text>
</comment>
<dbReference type="Pfam" id="PF00171">
    <property type="entry name" value="Aldedh"/>
    <property type="match status" value="2"/>
</dbReference>
<dbReference type="Proteomes" id="UP001162164">
    <property type="component" value="Unassembled WGS sequence"/>
</dbReference>
<dbReference type="InterPro" id="IPR016163">
    <property type="entry name" value="Ald_DH_C"/>
</dbReference>
<organism evidence="4 5">
    <name type="scientific">Molorchus minor</name>
    <dbReference type="NCBI Taxonomy" id="1323400"/>
    <lineage>
        <taxon>Eukaryota</taxon>
        <taxon>Metazoa</taxon>
        <taxon>Ecdysozoa</taxon>
        <taxon>Arthropoda</taxon>
        <taxon>Hexapoda</taxon>
        <taxon>Insecta</taxon>
        <taxon>Pterygota</taxon>
        <taxon>Neoptera</taxon>
        <taxon>Endopterygota</taxon>
        <taxon>Coleoptera</taxon>
        <taxon>Polyphaga</taxon>
        <taxon>Cucujiformia</taxon>
        <taxon>Chrysomeloidea</taxon>
        <taxon>Cerambycidae</taxon>
        <taxon>Lamiinae</taxon>
        <taxon>Monochamini</taxon>
        <taxon>Molorchus</taxon>
    </lineage>
</organism>
<evidence type="ECO:0000259" key="3">
    <source>
        <dbReference type="Pfam" id="PF00171"/>
    </source>
</evidence>
<dbReference type="Gene3D" id="3.40.309.10">
    <property type="entry name" value="Aldehyde Dehydrogenase, Chain A, domain 2"/>
    <property type="match status" value="2"/>
</dbReference>
<keyword evidence="2" id="KW-0560">Oxidoreductase</keyword>
<dbReference type="InterPro" id="IPR015590">
    <property type="entry name" value="Aldehyde_DH_dom"/>
</dbReference>
<reference evidence="4" key="1">
    <citation type="journal article" date="2023" name="Insect Mol. Biol.">
        <title>Genome sequencing provides insights into the evolution of gene families encoding plant cell wall-degrading enzymes in longhorned beetles.</title>
        <authorList>
            <person name="Shin N.R."/>
            <person name="Okamura Y."/>
            <person name="Kirsch R."/>
            <person name="Pauchet Y."/>
        </authorList>
    </citation>
    <scope>NUCLEOTIDE SEQUENCE</scope>
    <source>
        <strain evidence="4">MMC_N1</strain>
    </source>
</reference>
<sequence length="542" mass="60526">MNSELILPRVNLSSSHKVIDIEFEPKEVGELVSRTRRVFRSNRTKPVAFRKDQLRGLLRFLEEREEELCEALHKDLRKPKLEAISHEIAYASREARLAIKNLTNWVKPERPNKTLANFFDSLYIYKDPYGLVLIVGHLNFPVRVLLGPLIGAIAAGNCVIIKPSEHAPATARAIATFLPKYIDHECYPKGKTVHQAASRHLTPTNLQLESKNPVYVDISADMELAARRIMWGKDPEFGSDLCCSGIYSLHFGSPGKVCPVCGKGLEGVAVSFAHTGFGLRSYTSNVEGGKIEASEDYGRIYSQKHLKRLSNLLKNQKIVIGGNINASDRFIHPTIVVDVDRNDPSLQEEIFGPILPIVNNKPLAVYVFTKEKNIKETFLVKTSSGGITINDTVMHVAAEGLPTGIGKHTFDTFVHRKSVLSKGFSWLGEKAQSVRLNLIFLSVTCSFHLELAISISGVDWTLLVATPQVSDNNIGLYRLQLVVNFFGLMPTGFRALPARAVRATISKALCGQSISKWVIQKHFEYWESQERMTVENIHGRTD</sequence>
<dbReference type="InterPro" id="IPR016162">
    <property type="entry name" value="Ald_DH_N"/>
</dbReference>
<dbReference type="Gene3D" id="3.40.605.10">
    <property type="entry name" value="Aldehyde Dehydrogenase, Chain A, domain 1"/>
    <property type="match status" value="3"/>
</dbReference>
<evidence type="ECO:0000313" key="4">
    <source>
        <dbReference type="EMBL" id="KAJ8969206.1"/>
    </source>
</evidence>
<comment type="similarity">
    <text evidence="1">Belongs to the aldehyde dehydrogenase family.</text>
</comment>
<protein>
    <recommendedName>
        <fullName evidence="3">Aldehyde dehydrogenase domain-containing protein</fullName>
    </recommendedName>
</protein>
<accession>A0ABQ9IYG1</accession>
<dbReference type="SUPFAM" id="SSF53720">
    <property type="entry name" value="ALDH-like"/>
    <property type="match status" value="1"/>
</dbReference>
<dbReference type="EMBL" id="JAPWTJ010001850">
    <property type="protein sequence ID" value="KAJ8969206.1"/>
    <property type="molecule type" value="Genomic_DNA"/>
</dbReference>
<keyword evidence="5" id="KW-1185">Reference proteome</keyword>
<dbReference type="InterPro" id="IPR012394">
    <property type="entry name" value="Aldehyde_DH_NAD(P)"/>
</dbReference>
<dbReference type="InterPro" id="IPR016161">
    <property type="entry name" value="Ald_DH/histidinol_DH"/>
</dbReference>
<feature type="domain" description="Aldehyde dehydrogenase" evidence="3">
    <location>
        <begin position="24"/>
        <end position="178"/>
    </location>
</feature>
<evidence type="ECO:0000256" key="2">
    <source>
        <dbReference type="ARBA" id="ARBA00023002"/>
    </source>
</evidence>